<dbReference type="KEGG" id="alq:C7Y71_002605"/>
<reference evidence="2 3" key="1">
    <citation type="submission" date="2018-11" db="EMBL/GenBank/DDBJ databases">
        <authorList>
            <person name="Na S.W."/>
            <person name="Baik M."/>
        </authorList>
    </citation>
    <scope>NUCLEOTIDE SEQUENCE [LARGE SCALE GENOMIC DNA]</scope>
    <source>
        <strain evidence="2 3">E39</strain>
    </source>
</reference>
<evidence type="ECO:0000313" key="3">
    <source>
        <dbReference type="Proteomes" id="UP000249375"/>
    </source>
</evidence>
<keyword evidence="1" id="KW-0472">Membrane</keyword>
<keyword evidence="3" id="KW-1185">Reference proteome</keyword>
<evidence type="ECO:0000313" key="2">
    <source>
        <dbReference type="EMBL" id="QFQ12001.1"/>
    </source>
</evidence>
<organism evidence="2 3">
    <name type="scientific">Pseudoprevotella muciniphila</name>
    <dbReference type="NCBI Taxonomy" id="2133944"/>
    <lineage>
        <taxon>Bacteria</taxon>
        <taxon>Pseudomonadati</taxon>
        <taxon>Bacteroidota</taxon>
        <taxon>Bacteroidia</taxon>
        <taxon>Bacteroidales</taxon>
        <taxon>Prevotellaceae</taxon>
        <taxon>Pseudoprevotella</taxon>
    </lineage>
</organism>
<dbReference type="Proteomes" id="UP000249375">
    <property type="component" value="Chromosome"/>
</dbReference>
<gene>
    <name evidence="2" type="ORF">C7Y71_002605</name>
</gene>
<sequence>MFFPIFPVLSLSVIGFIGYNGGMEPCFRMKMQIRMKILKCRLVIPLSPPPRCGPGVASPIAQLVRAPH</sequence>
<protein>
    <submittedName>
        <fullName evidence="2">Uncharacterized protein</fullName>
    </submittedName>
</protein>
<accession>A0A5P8E4V6</accession>
<feature type="transmembrane region" description="Helical" evidence="1">
    <location>
        <begin position="6"/>
        <end position="27"/>
    </location>
</feature>
<dbReference type="EMBL" id="CP033459">
    <property type="protein sequence ID" value="QFQ12001.1"/>
    <property type="molecule type" value="Genomic_DNA"/>
</dbReference>
<dbReference type="AlphaFoldDB" id="A0A5P8E4V6"/>
<evidence type="ECO:0000256" key="1">
    <source>
        <dbReference type="SAM" id="Phobius"/>
    </source>
</evidence>
<proteinExistence type="predicted"/>
<keyword evidence="1" id="KW-0812">Transmembrane</keyword>
<name>A0A5P8E4V6_9BACT</name>
<keyword evidence="1" id="KW-1133">Transmembrane helix</keyword>